<reference evidence="13 14" key="1">
    <citation type="journal article" date="2012" name="PLoS Pathog.">
        <title>Diverse lifestyles and strategies of plant pathogenesis encoded in the genomes of eighteen Dothideomycetes fungi.</title>
        <authorList>
            <person name="Ohm R.A."/>
            <person name="Feau N."/>
            <person name="Henrissat B."/>
            <person name="Schoch C.L."/>
            <person name="Horwitz B.A."/>
            <person name="Barry K.W."/>
            <person name="Condon B.J."/>
            <person name="Copeland A.C."/>
            <person name="Dhillon B."/>
            <person name="Glaser F."/>
            <person name="Hesse C.N."/>
            <person name="Kosti I."/>
            <person name="LaButti K."/>
            <person name="Lindquist E.A."/>
            <person name="Lucas S."/>
            <person name="Salamov A.A."/>
            <person name="Bradshaw R.E."/>
            <person name="Ciuffetti L."/>
            <person name="Hamelin R.C."/>
            <person name="Kema G.H.J."/>
            <person name="Lawrence C."/>
            <person name="Scott J.A."/>
            <person name="Spatafora J.W."/>
            <person name="Turgeon B.G."/>
            <person name="de Wit P.J.G.M."/>
            <person name="Zhong S."/>
            <person name="Goodwin S.B."/>
            <person name="Grigoriev I.V."/>
        </authorList>
    </citation>
    <scope>NUCLEOTIDE SEQUENCE [LARGE SCALE GENOMIC DNA]</scope>
    <source>
        <strain evidence="14">28A</strain>
    </source>
</reference>
<keyword evidence="8" id="KW-0325">Glycoprotein</keyword>
<evidence type="ECO:0000313" key="13">
    <source>
        <dbReference type="EMBL" id="EOA85969.1"/>
    </source>
</evidence>
<dbReference type="Gene3D" id="1.50.10.20">
    <property type="match status" value="1"/>
</dbReference>
<evidence type="ECO:0000256" key="2">
    <source>
        <dbReference type="ARBA" id="ARBA00004308"/>
    </source>
</evidence>
<dbReference type="PIRSF" id="PIRSF016302">
    <property type="entry name" value="Man_a_manosd"/>
    <property type="match status" value="1"/>
</dbReference>
<evidence type="ECO:0000256" key="12">
    <source>
        <dbReference type="SAM" id="SignalP"/>
    </source>
</evidence>
<dbReference type="InterPro" id="IPR008928">
    <property type="entry name" value="6-hairpin_glycosidase_sf"/>
</dbReference>
<dbReference type="HOGENOM" id="CLU_025694_1_2_1"/>
<comment type="similarity">
    <text evidence="3 10">Belongs to the glycosyl hydrolase 76 family.</text>
</comment>
<feature type="chain" id="PRO_5004344296" description="Mannan endo-1,6-alpha-mannosidase" evidence="12">
    <location>
        <begin position="20"/>
        <end position="409"/>
    </location>
</feature>
<evidence type="ECO:0000256" key="5">
    <source>
        <dbReference type="ARBA" id="ARBA00022729"/>
    </source>
</evidence>
<dbReference type="PANTHER" id="PTHR12145:SF36">
    <property type="entry name" value="MANNAN ENDO-1,6-ALPHA-MANNOSIDASE DCW1"/>
    <property type="match status" value="1"/>
</dbReference>
<dbReference type="eggNOG" id="ENOG502QSWP">
    <property type="taxonomic scope" value="Eukaryota"/>
</dbReference>
<dbReference type="OrthoDB" id="4187847at2759"/>
<evidence type="ECO:0000256" key="1">
    <source>
        <dbReference type="ARBA" id="ARBA00001452"/>
    </source>
</evidence>
<gene>
    <name evidence="13" type="ORF">SETTUDRAFT_184911</name>
</gene>
<evidence type="ECO:0000256" key="8">
    <source>
        <dbReference type="ARBA" id="ARBA00023180"/>
    </source>
</evidence>
<keyword evidence="9 10" id="KW-0326">Glycosidase</keyword>
<dbReference type="STRING" id="671987.R0K949"/>
<keyword evidence="7" id="KW-0472">Membrane</keyword>
<protein>
    <recommendedName>
        <fullName evidence="4 10">Mannan endo-1,6-alpha-mannosidase</fullName>
        <ecNumber evidence="4 10">3.2.1.101</ecNumber>
    </recommendedName>
</protein>
<dbReference type="GeneID" id="19402067"/>
<dbReference type="PANTHER" id="PTHR12145">
    <property type="entry name" value="MANNAN ENDO-1,6-ALPHA-MANNOSIDASE DCW1"/>
    <property type="match status" value="1"/>
</dbReference>
<dbReference type="Pfam" id="PF03663">
    <property type="entry name" value="Glyco_hydro_76"/>
    <property type="match status" value="1"/>
</dbReference>
<proteinExistence type="inferred from homology"/>
<evidence type="ECO:0000256" key="6">
    <source>
        <dbReference type="ARBA" id="ARBA00022801"/>
    </source>
</evidence>
<comment type="subcellular location">
    <subcellularLocation>
        <location evidence="2">Endomembrane system</location>
    </subcellularLocation>
</comment>
<name>R0K949_EXST2</name>
<feature type="signal peptide" evidence="12">
    <location>
        <begin position="1"/>
        <end position="19"/>
    </location>
</feature>
<evidence type="ECO:0000256" key="9">
    <source>
        <dbReference type="ARBA" id="ARBA00023295"/>
    </source>
</evidence>
<keyword evidence="14" id="KW-1185">Reference proteome</keyword>
<evidence type="ECO:0000313" key="14">
    <source>
        <dbReference type="Proteomes" id="UP000016935"/>
    </source>
</evidence>
<evidence type="ECO:0000256" key="11">
    <source>
        <dbReference type="SAM" id="MobiDB-lite"/>
    </source>
</evidence>
<dbReference type="GO" id="GO:0009272">
    <property type="term" value="P:fungal-type cell wall biogenesis"/>
    <property type="evidence" value="ECO:0007669"/>
    <property type="project" value="TreeGrafter"/>
</dbReference>
<evidence type="ECO:0000256" key="7">
    <source>
        <dbReference type="ARBA" id="ARBA00023136"/>
    </source>
</evidence>
<dbReference type="Proteomes" id="UP000016935">
    <property type="component" value="Unassembled WGS sequence"/>
</dbReference>
<dbReference type="EMBL" id="KB908626">
    <property type="protein sequence ID" value="EOA85969.1"/>
    <property type="molecule type" value="Genomic_DNA"/>
</dbReference>
<evidence type="ECO:0000256" key="3">
    <source>
        <dbReference type="ARBA" id="ARBA00009699"/>
    </source>
</evidence>
<evidence type="ECO:0000256" key="4">
    <source>
        <dbReference type="ARBA" id="ARBA00012350"/>
    </source>
</evidence>
<dbReference type="InterPro" id="IPR014480">
    <property type="entry name" value="Mannan-1_6-alpha_mannosidase"/>
</dbReference>
<keyword evidence="5 12" id="KW-0732">Signal</keyword>
<reference evidence="13 14" key="2">
    <citation type="journal article" date="2013" name="PLoS Genet.">
        <title>Comparative genome structure, secondary metabolite, and effector coding capacity across Cochliobolus pathogens.</title>
        <authorList>
            <person name="Condon B.J."/>
            <person name="Leng Y."/>
            <person name="Wu D."/>
            <person name="Bushley K.E."/>
            <person name="Ohm R.A."/>
            <person name="Otillar R."/>
            <person name="Martin J."/>
            <person name="Schackwitz W."/>
            <person name="Grimwood J."/>
            <person name="MohdZainudin N."/>
            <person name="Xue C."/>
            <person name="Wang R."/>
            <person name="Manning V.A."/>
            <person name="Dhillon B."/>
            <person name="Tu Z.J."/>
            <person name="Steffenson B.J."/>
            <person name="Salamov A."/>
            <person name="Sun H."/>
            <person name="Lowry S."/>
            <person name="LaButti K."/>
            <person name="Han J."/>
            <person name="Copeland A."/>
            <person name="Lindquist E."/>
            <person name="Barry K."/>
            <person name="Schmutz J."/>
            <person name="Baker S.E."/>
            <person name="Ciuffetti L.M."/>
            <person name="Grigoriev I.V."/>
            <person name="Zhong S."/>
            <person name="Turgeon B.G."/>
        </authorList>
    </citation>
    <scope>NUCLEOTIDE SEQUENCE [LARGE SCALE GENOMIC DNA]</scope>
    <source>
        <strain evidence="14">28A</strain>
    </source>
</reference>
<comment type="catalytic activity">
    <reaction evidence="1 10">
        <text>Random hydrolysis of (1-&gt;6)-alpha-D-mannosidic linkages in unbranched (1-&gt;6)-mannans.</text>
        <dbReference type="EC" id="3.2.1.101"/>
    </reaction>
</comment>
<dbReference type="GO" id="GO:0008496">
    <property type="term" value="F:mannan endo-1,6-alpha-mannosidase activity"/>
    <property type="evidence" value="ECO:0007669"/>
    <property type="project" value="UniProtKB-UniRule"/>
</dbReference>
<dbReference type="RefSeq" id="XP_008026512.1">
    <property type="nucleotide sequence ID" value="XM_008028321.1"/>
</dbReference>
<dbReference type="FunFam" id="1.50.10.20:FF:000006">
    <property type="entry name" value="Mannan endo-1,6-alpha-mannosidase"/>
    <property type="match status" value="1"/>
</dbReference>
<dbReference type="AlphaFoldDB" id="R0K949"/>
<dbReference type="GO" id="GO:0012505">
    <property type="term" value="C:endomembrane system"/>
    <property type="evidence" value="ECO:0007669"/>
    <property type="project" value="UniProtKB-SubCell"/>
</dbReference>
<feature type="region of interest" description="Disordered" evidence="11">
    <location>
        <begin position="390"/>
        <end position="409"/>
    </location>
</feature>
<organism evidence="13 14">
    <name type="scientific">Exserohilum turcicum (strain 28A)</name>
    <name type="common">Northern leaf blight fungus</name>
    <name type="synonym">Setosphaeria turcica</name>
    <dbReference type="NCBI Taxonomy" id="671987"/>
    <lineage>
        <taxon>Eukaryota</taxon>
        <taxon>Fungi</taxon>
        <taxon>Dikarya</taxon>
        <taxon>Ascomycota</taxon>
        <taxon>Pezizomycotina</taxon>
        <taxon>Dothideomycetes</taxon>
        <taxon>Pleosporomycetidae</taxon>
        <taxon>Pleosporales</taxon>
        <taxon>Pleosporineae</taxon>
        <taxon>Pleosporaceae</taxon>
        <taxon>Exserohilum</taxon>
    </lineage>
</organism>
<dbReference type="GO" id="GO:0016052">
    <property type="term" value="P:carbohydrate catabolic process"/>
    <property type="evidence" value="ECO:0007669"/>
    <property type="project" value="InterPro"/>
</dbReference>
<accession>R0K949</accession>
<sequence length="409" mass="45588">MKLLSVSSLGSLLIYAVTAIHLDIHSPDSVKEVVAILSKGLRQYYTGDREGGIPGLLPPPYHWWEAGAMFNTFINYWYYTGDDQYNAVVIRALEHQIGEFDAFMPLNQSRSLGNDDQGFWGMTAMSAAESKLPDLGNGKPSWLSLAQAVFNTQRNRWDQVICGGGLRWQIYFFSIGYSYKNTISNGCLFNIAARLYKYLGDQIYLDWAEQVWQWELAVGLITDDYYFLDGAHGKENCTTFDHKKWTYNAGVHMAGAAAIWNASDIWRTRLEGIVGGLSIFFRDNVMTEISCENRGRCNIDQRSFKAYLSRWMAYTAMVAPWTRDSIDPRLEASAIAAAAQCTDEAGQSSCNLYWAAGNEHGRSFGVGEQMAALEVIQSLLYPVVTGPVSRNSGGTSLSSPNAGLDNTNY</sequence>
<dbReference type="InterPro" id="IPR005198">
    <property type="entry name" value="Glyco_hydro_76"/>
</dbReference>
<dbReference type="EC" id="3.2.1.101" evidence="4 10"/>
<evidence type="ECO:0000256" key="10">
    <source>
        <dbReference type="PIRNR" id="PIRNR016302"/>
    </source>
</evidence>
<keyword evidence="6 10" id="KW-0378">Hydrolase</keyword>
<dbReference type="SUPFAM" id="SSF48208">
    <property type="entry name" value="Six-hairpin glycosidases"/>
    <property type="match status" value="1"/>
</dbReference>